<comment type="caution">
    <text evidence="5">The sequence shown here is derived from an EMBL/GenBank/DDBJ whole genome shotgun (WGS) entry which is preliminary data.</text>
</comment>
<dbReference type="AlphaFoldDB" id="A0A1G1XBD7"/>
<dbReference type="PANTHER" id="PTHR46648:SF1">
    <property type="entry name" value="ADENOSINE 5'-MONOPHOSPHORAMIDASE HNT1"/>
    <property type="match status" value="1"/>
</dbReference>
<dbReference type="InterPro" id="IPR011146">
    <property type="entry name" value="HIT-like"/>
</dbReference>
<dbReference type="Gene3D" id="3.30.428.10">
    <property type="entry name" value="HIT-like"/>
    <property type="match status" value="1"/>
</dbReference>
<dbReference type="Proteomes" id="UP000177941">
    <property type="component" value="Unassembled WGS sequence"/>
</dbReference>
<reference evidence="5 6" key="1">
    <citation type="journal article" date="2016" name="Nat. Commun.">
        <title>Thousands of microbial genomes shed light on interconnected biogeochemical processes in an aquifer system.</title>
        <authorList>
            <person name="Anantharaman K."/>
            <person name="Brown C.T."/>
            <person name="Hug L.A."/>
            <person name="Sharon I."/>
            <person name="Castelle C.J."/>
            <person name="Probst A.J."/>
            <person name="Thomas B.C."/>
            <person name="Singh A."/>
            <person name="Wilkins M.J."/>
            <person name="Karaoz U."/>
            <person name="Brodie E.L."/>
            <person name="Williams K.H."/>
            <person name="Hubbard S.S."/>
            <person name="Banfield J.F."/>
        </authorList>
    </citation>
    <scope>NUCLEOTIDE SEQUENCE [LARGE SCALE GENOMIC DNA]</scope>
</reference>
<dbReference type="EMBL" id="MHHS01000028">
    <property type="protein sequence ID" value="OGY36910.1"/>
    <property type="molecule type" value="Genomic_DNA"/>
</dbReference>
<organism evidence="5 6">
    <name type="scientific">Candidatus Andersenbacteria bacterium RIFCSPHIGHO2_12_FULL_45_11b</name>
    <dbReference type="NCBI Taxonomy" id="1797282"/>
    <lineage>
        <taxon>Bacteria</taxon>
        <taxon>Candidatus Anderseniibacteriota</taxon>
    </lineage>
</organism>
<dbReference type="PROSITE" id="PS51084">
    <property type="entry name" value="HIT_2"/>
    <property type="match status" value="1"/>
</dbReference>
<feature type="domain" description="HIT" evidence="4">
    <location>
        <begin position="4"/>
        <end position="106"/>
    </location>
</feature>
<evidence type="ECO:0000256" key="1">
    <source>
        <dbReference type="PIRSR" id="PIRSR601310-1"/>
    </source>
</evidence>
<dbReference type="PANTHER" id="PTHR46648">
    <property type="entry name" value="HIT FAMILY PROTEIN 1"/>
    <property type="match status" value="1"/>
</dbReference>
<evidence type="ECO:0000259" key="4">
    <source>
        <dbReference type="PROSITE" id="PS51084"/>
    </source>
</evidence>
<evidence type="ECO:0000256" key="2">
    <source>
        <dbReference type="PIRSR" id="PIRSR601310-3"/>
    </source>
</evidence>
<dbReference type="Pfam" id="PF01230">
    <property type="entry name" value="HIT"/>
    <property type="match status" value="1"/>
</dbReference>
<proteinExistence type="predicted"/>
<accession>A0A1G1XBD7</accession>
<feature type="active site" description="Tele-AMP-histidine intermediate" evidence="1">
    <location>
        <position position="93"/>
    </location>
</feature>
<protein>
    <recommendedName>
        <fullName evidence="4">HIT domain-containing protein</fullName>
    </recommendedName>
</protein>
<dbReference type="GO" id="GO:0003824">
    <property type="term" value="F:catalytic activity"/>
    <property type="evidence" value="ECO:0007669"/>
    <property type="project" value="InterPro"/>
</dbReference>
<feature type="short sequence motif" description="Histidine triad motif" evidence="2 3">
    <location>
        <begin position="91"/>
        <end position="95"/>
    </location>
</feature>
<evidence type="ECO:0000313" key="6">
    <source>
        <dbReference type="Proteomes" id="UP000177941"/>
    </source>
</evidence>
<dbReference type="InterPro" id="IPR036265">
    <property type="entry name" value="HIT-like_sf"/>
</dbReference>
<dbReference type="GO" id="GO:0009117">
    <property type="term" value="P:nucleotide metabolic process"/>
    <property type="evidence" value="ECO:0007669"/>
    <property type="project" value="TreeGrafter"/>
</dbReference>
<gene>
    <name evidence="5" type="ORF">A3E36_02230</name>
</gene>
<name>A0A1G1XBD7_9BACT</name>
<sequence>MECLFCNIVKGSQQSFRVWENTDFIVFLDINPINRGHLLLITKQHFEDVFSISEVLYSKMFIVAKEVSNILRKAVKSKRVGLAIEGFGVPHVHIHLVPVNNGNELNPLRAKPASAEDLGDMQKILIKQLAEII</sequence>
<dbReference type="InterPro" id="IPR001310">
    <property type="entry name" value="Histidine_triad_HIT"/>
</dbReference>
<dbReference type="SUPFAM" id="SSF54197">
    <property type="entry name" value="HIT-like"/>
    <property type="match status" value="1"/>
</dbReference>
<dbReference type="PRINTS" id="PR00332">
    <property type="entry name" value="HISTRIAD"/>
</dbReference>
<evidence type="ECO:0000313" key="5">
    <source>
        <dbReference type="EMBL" id="OGY36910.1"/>
    </source>
</evidence>
<evidence type="ECO:0000256" key="3">
    <source>
        <dbReference type="PROSITE-ProRule" id="PRU00464"/>
    </source>
</evidence>